<feature type="transmembrane region" description="Helical" evidence="10">
    <location>
        <begin position="419"/>
        <end position="438"/>
    </location>
</feature>
<dbReference type="EMBL" id="QMFB01000008">
    <property type="protein sequence ID" value="RAV20486.1"/>
    <property type="molecule type" value="Genomic_DNA"/>
</dbReference>
<dbReference type="GO" id="GO:0015297">
    <property type="term" value="F:antiporter activity"/>
    <property type="evidence" value="ECO:0007669"/>
    <property type="project" value="InterPro"/>
</dbReference>
<dbReference type="PANTHER" id="PTHR43823:SF4">
    <property type="entry name" value="SPORULATION PROTEIN YKVU"/>
    <property type="match status" value="1"/>
</dbReference>
<evidence type="ECO:0000256" key="10">
    <source>
        <dbReference type="SAM" id="Phobius"/>
    </source>
</evidence>
<evidence type="ECO:0000256" key="6">
    <source>
        <dbReference type="ARBA" id="ARBA00022692"/>
    </source>
</evidence>
<dbReference type="OrthoDB" id="9811110at2"/>
<accession>A0A329MMF3</accession>
<organism evidence="11 12">
    <name type="scientific">Paenibacillus contaminans</name>
    <dbReference type="NCBI Taxonomy" id="450362"/>
    <lineage>
        <taxon>Bacteria</taxon>
        <taxon>Bacillati</taxon>
        <taxon>Bacillota</taxon>
        <taxon>Bacilli</taxon>
        <taxon>Bacillales</taxon>
        <taxon>Paenibacillaceae</taxon>
        <taxon>Paenibacillus</taxon>
    </lineage>
</organism>
<dbReference type="InterPro" id="IPR048279">
    <property type="entry name" value="MdtK-like"/>
</dbReference>
<keyword evidence="7 10" id="KW-1133">Transmembrane helix</keyword>
<evidence type="ECO:0000256" key="8">
    <source>
        <dbReference type="ARBA" id="ARBA00023136"/>
    </source>
</evidence>
<feature type="transmembrane region" description="Helical" evidence="10">
    <location>
        <begin position="20"/>
        <end position="40"/>
    </location>
</feature>
<comment type="similarity">
    <text evidence="2">Belongs to the multi antimicrobial extrusion (MATE) (TC 2.A.66.1) family. MepA subfamily.</text>
</comment>
<evidence type="ECO:0000313" key="12">
    <source>
        <dbReference type="Proteomes" id="UP000250369"/>
    </source>
</evidence>
<evidence type="ECO:0000313" key="11">
    <source>
        <dbReference type="EMBL" id="RAV20486.1"/>
    </source>
</evidence>
<dbReference type="InterPro" id="IPR051327">
    <property type="entry name" value="MATE_MepA_subfamily"/>
</dbReference>
<evidence type="ECO:0000256" key="1">
    <source>
        <dbReference type="ARBA" id="ARBA00004651"/>
    </source>
</evidence>
<feature type="transmembrane region" description="Helical" evidence="10">
    <location>
        <begin position="362"/>
        <end position="382"/>
    </location>
</feature>
<dbReference type="GO" id="GO:0042910">
    <property type="term" value="F:xenobiotic transmembrane transporter activity"/>
    <property type="evidence" value="ECO:0007669"/>
    <property type="project" value="InterPro"/>
</dbReference>
<dbReference type="InterPro" id="IPR045070">
    <property type="entry name" value="MATE_MepA-like"/>
</dbReference>
<feature type="transmembrane region" description="Helical" evidence="10">
    <location>
        <begin position="240"/>
        <end position="262"/>
    </location>
</feature>
<evidence type="ECO:0000256" key="9">
    <source>
        <dbReference type="ARBA" id="ARBA00023251"/>
    </source>
</evidence>
<evidence type="ECO:0000256" key="7">
    <source>
        <dbReference type="ARBA" id="ARBA00022989"/>
    </source>
</evidence>
<protein>
    <recommendedName>
        <fullName evidence="3">Multidrug export protein MepA</fullName>
    </recommendedName>
</protein>
<reference evidence="11 12" key="1">
    <citation type="journal article" date="2009" name="Int. J. Syst. Evol. Microbiol.">
        <title>Paenibacillus contaminans sp. nov., isolated from a contaminated laboratory plate.</title>
        <authorList>
            <person name="Chou J.H."/>
            <person name="Lee J.H."/>
            <person name="Lin M.C."/>
            <person name="Chang P.S."/>
            <person name="Arun A.B."/>
            <person name="Young C.C."/>
            <person name="Chen W.M."/>
        </authorList>
    </citation>
    <scope>NUCLEOTIDE SEQUENCE [LARGE SCALE GENOMIC DNA]</scope>
    <source>
        <strain evidence="11 12">CKOBP-6</strain>
    </source>
</reference>
<feature type="transmembrane region" description="Helical" evidence="10">
    <location>
        <begin position="102"/>
        <end position="120"/>
    </location>
</feature>
<dbReference type="CDD" id="cd13143">
    <property type="entry name" value="MATE_MepA_like"/>
    <property type="match status" value="1"/>
</dbReference>
<comment type="caution">
    <text evidence="11">The sequence shown here is derived from an EMBL/GenBank/DDBJ whole genome shotgun (WGS) entry which is preliminary data.</text>
</comment>
<keyword evidence="12" id="KW-1185">Reference proteome</keyword>
<feature type="transmembrane region" description="Helical" evidence="10">
    <location>
        <begin position="198"/>
        <end position="219"/>
    </location>
</feature>
<dbReference type="InterPro" id="IPR002528">
    <property type="entry name" value="MATE_fam"/>
</dbReference>
<feature type="transmembrane region" description="Helical" evidence="10">
    <location>
        <begin position="168"/>
        <end position="192"/>
    </location>
</feature>
<evidence type="ECO:0000256" key="5">
    <source>
        <dbReference type="ARBA" id="ARBA00022475"/>
    </source>
</evidence>
<feature type="transmembrane region" description="Helical" evidence="10">
    <location>
        <begin position="394"/>
        <end position="413"/>
    </location>
</feature>
<evidence type="ECO:0000256" key="4">
    <source>
        <dbReference type="ARBA" id="ARBA00022448"/>
    </source>
</evidence>
<name>A0A329MMF3_9BACL</name>
<keyword evidence="9" id="KW-0046">Antibiotic resistance</keyword>
<evidence type="ECO:0000256" key="2">
    <source>
        <dbReference type="ARBA" id="ARBA00008417"/>
    </source>
</evidence>
<dbReference type="GO" id="GO:0005886">
    <property type="term" value="C:plasma membrane"/>
    <property type="evidence" value="ECO:0007669"/>
    <property type="project" value="UniProtKB-SubCell"/>
</dbReference>
<evidence type="ECO:0000256" key="3">
    <source>
        <dbReference type="ARBA" id="ARBA00022106"/>
    </source>
</evidence>
<dbReference type="PIRSF" id="PIRSF006603">
    <property type="entry name" value="DinF"/>
    <property type="match status" value="1"/>
</dbReference>
<comment type="subcellular location">
    <subcellularLocation>
        <location evidence="1">Cell membrane</location>
        <topology evidence="1">Multi-pass membrane protein</topology>
    </subcellularLocation>
</comment>
<keyword evidence="4" id="KW-0813">Transport</keyword>
<feature type="transmembrane region" description="Helical" evidence="10">
    <location>
        <begin position="140"/>
        <end position="161"/>
    </location>
</feature>
<proteinExistence type="inferred from homology"/>
<gene>
    <name evidence="11" type="ORF">DQG23_16130</name>
</gene>
<keyword evidence="8 10" id="KW-0472">Membrane</keyword>
<feature type="transmembrane region" description="Helical" evidence="10">
    <location>
        <begin position="60"/>
        <end position="82"/>
    </location>
</feature>
<dbReference type="Pfam" id="PF01554">
    <property type="entry name" value="MatE"/>
    <property type="match status" value="2"/>
</dbReference>
<dbReference type="PANTHER" id="PTHR43823">
    <property type="entry name" value="SPORULATION PROTEIN YKVU"/>
    <property type="match status" value="1"/>
</dbReference>
<dbReference type="GO" id="GO:0046677">
    <property type="term" value="P:response to antibiotic"/>
    <property type="evidence" value="ECO:0007669"/>
    <property type="project" value="UniProtKB-KW"/>
</dbReference>
<dbReference type="RefSeq" id="WP_113031883.1">
    <property type="nucleotide sequence ID" value="NZ_QMFB01000008.1"/>
</dbReference>
<sequence>MLAENKKLSAMESDSVGKVFVRYLIPSLIGMFMMSINVVVDGIFVGHRYGEVALAGVNVAVPVFSIYFAVSLWIGMGGAVLYSRHLGAKQVKEARSVFTHSLALIFGLTLLLAGTAYMFREQLALFLGANDETMPYVMEFMTVLLGFGFIVTVQNTFSIFVRNDGNPNLAMISLLVTAACNIVINYVLLFVLDFGVSGSAWALIGAAAIGTCVLLTHFLRKDSMLRFVKFRFSWELIRNTFTIGLPSFVAELGISVFTAGYNMAMVRWAGTVGVSAFSMLNYVHSVMLMLFIGMGAGIQPLLSYYRGAKLRSRERETIRLAVKTAIGIGLGVYLVGLLAADGIVSMFGSFSAEVRQMAATGIRLFFLAYLFMGVNFVMMTYFQSTEQVKMATWITVAREMLLMVAILLTLPHLIGTTGIWLAIPISELVVVVTVYAYIRRRTRSVPEARAVS</sequence>
<feature type="transmembrane region" description="Helical" evidence="10">
    <location>
        <begin position="282"/>
        <end position="305"/>
    </location>
</feature>
<dbReference type="AlphaFoldDB" id="A0A329MMF3"/>
<keyword evidence="6 10" id="KW-0812">Transmembrane</keyword>
<dbReference type="Proteomes" id="UP000250369">
    <property type="component" value="Unassembled WGS sequence"/>
</dbReference>
<feature type="transmembrane region" description="Helical" evidence="10">
    <location>
        <begin position="326"/>
        <end position="350"/>
    </location>
</feature>
<keyword evidence="5" id="KW-1003">Cell membrane</keyword>